<sequence>MPGPGRRLDLLRLRHGDHVAEPGLLDHVAEGPVLAVEAVRVTQATGSGEARARAVSTRASSVLVAKVRAWDTFAAARRSRSQVQDFGRYSSRSTSARPFSET</sequence>
<name>A0ABP5XJ34_9ACTN</name>
<proteinExistence type="predicted"/>
<dbReference type="EMBL" id="BAAASZ010000030">
    <property type="protein sequence ID" value="GAA2455261.1"/>
    <property type="molecule type" value="Genomic_DNA"/>
</dbReference>
<organism evidence="2 3">
    <name type="scientific">Streptomyces macrosporus</name>
    <dbReference type="NCBI Taxonomy" id="44032"/>
    <lineage>
        <taxon>Bacteria</taxon>
        <taxon>Bacillati</taxon>
        <taxon>Actinomycetota</taxon>
        <taxon>Actinomycetes</taxon>
        <taxon>Kitasatosporales</taxon>
        <taxon>Streptomycetaceae</taxon>
        <taxon>Streptomyces</taxon>
    </lineage>
</organism>
<reference evidence="3" key="1">
    <citation type="journal article" date="2019" name="Int. J. Syst. Evol. Microbiol.">
        <title>The Global Catalogue of Microorganisms (GCM) 10K type strain sequencing project: providing services to taxonomists for standard genome sequencing and annotation.</title>
        <authorList>
            <consortium name="The Broad Institute Genomics Platform"/>
            <consortium name="The Broad Institute Genome Sequencing Center for Infectious Disease"/>
            <person name="Wu L."/>
            <person name="Ma J."/>
        </authorList>
    </citation>
    <scope>NUCLEOTIDE SEQUENCE [LARGE SCALE GENOMIC DNA]</scope>
    <source>
        <strain evidence="3">JCM 6305</strain>
    </source>
</reference>
<evidence type="ECO:0000256" key="1">
    <source>
        <dbReference type="SAM" id="MobiDB-lite"/>
    </source>
</evidence>
<dbReference type="Proteomes" id="UP001501638">
    <property type="component" value="Unassembled WGS sequence"/>
</dbReference>
<comment type="caution">
    <text evidence="2">The sequence shown here is derived from an EMBL/GenBank/DDBJ whole genome shotgun (WGS) entry which is preliminary data.</text>
</comment>
<keyword evidence="3" id="KW-1185">Reference proteome</keyword>
<evidence type="ECO:0000313" key="3">
    <source>
        <dbReference type="Proteomes" id="UP001501638"/>
    </source>
</evidence>
<gene>
    <name evidence="2" type="ORF">GCM10010405_44110</name>
</gene>
<evidence type="ECO:0000313" key="2">
    <source>
        <dbReference type="EMBL" id="GAA2455261.1"/>
    </source>
</evidence>
<accession>A0ABP5XJ34</accession>
<feature type="compositionally biased region" description="Polar residues" evidence="1">
    <location>
        <begin position="90"/>
        <end position="102"/>
    </location>
</feature>
<protein>
    <submittedName>
        <fullName evidence="2">Uncharacterized protein</fullName>
    </submittedName>
</protein>
<feature type="region of interest" description="Disordered" evidence="1">
    <location>
        <begin position="79"/>
        <end position="102"/>
    </location>
</feature>